<keyword evidence="2" id="KW-0547">Nucleotide-binding</keyword>
<dbReference type="AlphaFoldDB" id="A0A9D2IS91"/>
<dbReference type="Gene3D" id="3.40.50.300">
    <property type="entry name" value="P-loop containing nucleotide triphosphate hydrolases"/>
    <property type="match status" value="1"/>
</dbReference>
<dbReference type="GO" id="GO:0005524">
    <property type="term" value="F:ATP binding"/>
    <property type="evidence" value="ECO:0007669"/>
    <property type="project" value="UniProtKB-KW"/>
</dbReference>
<sequence length="349" mass="39987">MAISVDIKKNFKGFSLQVKFDSTAAAVGFLGASGSGKSMTLRCIAGIETPDEGKIVINGKTVYDSQKKINLRPQERRVGYLFQNYALFPTMTVEENIRCGFRGDKAVCRERVADHIKRYRLEGLEKHYPAQLSGGQQQRAALARMMIGEPEVILLDEPFSALDGYLKDVMQREMQDFLKEYPGDMILVTHSRDEAYKFCGQLMLLKEGKTIIFRDTRELFQRPVLLEAARLTGCKNYTGIEILDRHHVYAVDWGMCLHTEQEVTPDVMFAGIRGHWMRPAKEKGENCFPVELVEYIETTFEHQYVVKNKEQEGASPLWWMCPKSSFASDPEEHLPEYLYLPPEHVMLLK</sequence>
<proteinExistence type="predicted"/>
<gene>
    <name evidence="5" type="ORF">IAA21_00610</name>
</gene>
<dbReference type="Pfam" id="PF00005">
    <property type="entry name" value="ABC_tran"/>
    <property type="match status" value="1"/>
</dbReference>
<dbReference type="InterPro" id="IPR003439">
    <property type="entry name" value="ABC_transporter-like_ATP-bd"/>
</dbReference>
<protein>
    <submittedName>
        <fullName evidence="5">ATP-binding cassette domain-containing protein</fullName>
    </submittedName>
</protein>
<dbReference type="PROSITE" id="PS00211">
    <property type="entry name" value="ABC_TRANSPORTER_1"/>
    <property type="match status" value="1"/>
</dbReference>
<organism evidence="5 6">
    <name type="scientific">Candidatus Blautia faecigallinarum</name>
    <dbReference type="NCBI Taxonomy" id="2838488"/>
    <lineage>
        <taxon>Bacteria</taxon>
        <taxon>Bacillati</taxon>
        <taxon>Bacillota</taxon>
        <taxon>Clostridia</taxon>
        <taxon>Lachnospirales</taxon>
        <taxon>Lachnospiraceae</taxon>
        <taxon>Blautia</taxon>
    </lineage>
</organism>
<dbReference type="GO" id="GO:0016887">
    <property type="term" value="F:ATP hydrolysis activity"/>
    <property type="evidence" value="ECO:0007669"/>
    <property type="project" value="InterPro"/>
</dbReference>
<reference evidence="5" key="2">
    <citation type="submission" date="2021-04" db="EMBL/GenBank/DDBJ databases">
        <authorList>
            <person name="Gilroy R."/>
        </authorList>
    </citation>
    <scope>NUCLEOTIDE SEQUENCE</scope>
    <source>
        <strain evidence="5">14324</strain>
    </source>
</reference>
<dbReference type="InterPro" id="IPR017871">
    <property type="entry name" value="ABC_transporter-like_CS"/>
</dbReference>
<evidence type="ECO:0000259" key="4">
    <source>
        <dbReference type="PROSITE" id="PS50893"/>
    </source>
</evidence>
<evidence type="ECO:0000256" key="2">
    <source>
        <dbReference type="ARBA" id="ARBA00022741"/>
    </source>
</evidence>
<reference evidence="5" key="1">
    <citation type="journal article" date="2021" name="PeerJ">
        <title>Extensive microbial diversity within the chicken gut microbiome revealed by metagenomics and culture.</title>
        <authorList>
            <person name="Gilroy R."/>
            <person name="Ravi A."/>
            <person name="Getino M."/>
            <person name="Pursley I."/>
            <person name="Horton D.L."/>
            <person name="Alikhan N.F."/>
            <person name="Baker D."/>
            <person name="Gharbi K."/>
            <person name="Hall N."/>
            <person name="Watson M."/>
            <person name="Adriaenssens E.M."/>
            <person name="Foster-Nyarko E."/>
            <person name="Jarju S."/>
            <person name="Secka A."/>
            <person name="Antonio M."/>
            <person name="Oren A."/>
            <person name="Chaudhuri R.R."/>
            <person name="La Ragione R."/>
            <person name="Hildebrand F."/>
            <person name="Pallen M.J."/>
        </authorList>
    </citation>
    <scope>NUCLEOTIDE SEQUENCE</scope>
    <source>
        <strain evidence="5">14324</strain>
    </source>
</reference>
<dbReference type="InterPro" id="IPR027417">
    <property type="entry name" value="P-loop_NTPase"/>
</dbReference>
<comment type="caution">
    <text evidence="5">The sequence shown here is derived from an EMBL/GenBank/DDBJ whole genome shotgun (WGS) entry which is preliminary data.</text>
</comment>
<accession>A0A9D2IS91</accession>
<dbReference type="InterPro" id="IPR050093">
    <property type="entry name" value="ABC_SmlMolc_Importer"/>
</dbReference>
<feature type="domain" description="ABC transporter" evidence="4">
    <location>
        <begin position="2"/>
        <end position="232"/>
    </location>
</feature>
<name>A0A9D2IS91_9FIRM</name>
<dbReference type="PANTHER" id="PTHR42781:SF4">
    <property type="entry name" value="SPERMIDINE_PUTRESCINE IMPORT ATP-BINDING PROTEIN POTA"/>
    <property type="match status" value="1"/>
</dbReference>
<dbReference type="EMBL" id="DXBU01000007">
    <property type="protein sequence ID" value="HIZ21286.1"/>
    <property type="molecule type" value="Genomic_DNA"/>
</dbReference>
<dbReference type="PROSITE" id="PS50893">
    <property type="entry name" value="ABC_TRANSPORTER_2"/>
    <property type="match status" value="1"/>
</dbReference>
<dbReference type="Proteomes" id="UP000824041">
    <property type="component" value="Unassembled WGS sequence"/>
</dbReference>
<evidence type="ECO:0000256" key="1">
    <source>
        <dbReference type="ARBA" id="ARBA00022448"/>
    </source>
</evidence>
<evidence type="ECO:0000313" key="6">
    <source>
        <dbReference type="Proteomes" id="UP000824041"/>
    </source>
</evidence>
<dbReference type="SUPFAM" id="SSF52540">
    <property type="entry name" value="P-loop containing nucleoside triphosphate hydrolases"/>
    <property type="match status" value="1"/>
</dbReference>
<keyword evidence="3 5" id="KW-0067">ATP-binding</keyword>
<evidence type="ECO:0000313" key="5">
    <source>
        <dbReference type="EMBL" id="HIZ21286.1"/>
    </source>
</evidence>
<evidence type="ECO:0000256" key="3">
    <source>
        <dbReference type="ARBA" id="ARBA00022840"/>
    </source>
</evidence>
<dbReference type="SMART" id="SM00382">
    <property type="entry name" value="AAA"/>
    <property type="match status" value="1"/>
</dbReference>
<dbReference type="InterPro" id="IPR003593">
    <property type="entry name" value="AAA+_ATPase"/>
</dbReference>
<keyword evidence="1" id="KW-0813">Transport</keyword>
<dbReference type="PANTHER" id="PTHR42781">
    <property type="entry name" value="SPERMIDINE/PUTRESCINE IMPORT ATP-BINDING PROTEIN POTA"/>
    <property type="match status" value="1"/>
</dbReference>